<dbReference type="Proteomes" id="UP001143480">
    <property type="component" value="Unassembled WGS sequence"/>
</dbReference>
<reference evidence="1" key="2">
    <citation type="submission" date="2023-01" db="EMBL/GenBank/DDBJ databases">
        <authorList>
            <person name="Sun Q."/>
            <person name="Evtushenko L."/>
        </authorList>
    </citation>
    <scope>NUCLEOTIDE SEQUENCE</scope>
    <source>
        <strain evidence="1">VKM Ac-1321</strain>
    </source>
</reference>
<dbReference type="AlphaFoldDB" id="A0A9W6NR51"/>
<accession>A0A9W6NR51</accession>
<comment type="caution">
    <text evidence="1">The sequence shown here is derived from an EMBL/GenBank/DDBJ whole genome shotgun (WGS) entry which is preliminary data.</text>
</comment>
<keyword evidence="2" id="KW-1185">Reference proteome</keyword>
<proteinExistence type="predicted"/>
<dbReference type="EMBL" id="BSFP01000069">
    <property type="protein sequence ID" value="GLL06224.1"/>
    <property type="molecule type" value="Genomic_DNA"/>
</dbReference>
<gene>
    <name evidence="1" type="ORF">GCM10017581_079720</name>
</gene>
<name>A0A9W6NR51_9ACTN</name>
<organism evidence="1 2">
    <name type="scientific">Dactylosporangium matsuzakiense</name>
    <dbReference type="NCBI Taxonomy" id="53360"/>
    <lineage>
        <taxon>Bacteria</taxon>
        <taxon>Bacillati</taxon>
        <taxon>Actinomycetota</taxon>
        <taxon>Actinomycetes</taxon>
        <taxon>Micromonosporales</taxon>
        <taxon>Micromonosporaceae</taxon>
        <taxon>Dactylosporangium</taxon>
    </lineage>
</organism>
<reference evidence="1" key="1">
    <citation type="journal article" date="2014" name="Int. J. Syst. Evol. Microbiol.">
        <title>Complete genome sequence of Corynebacterium casei LMG S-19264T (=DSM 44701T), isolated from a smear-ripened cheese.</title>
        <authorList>
            <consortium name="US DOE Joint Genome Institute (JGI-PGF)"/>
            <person name="Walter F."/>
            <person name="Albersmeier A."/>
            <person name="Kalinowski J."/>
            <person name="Ruckert C."/>
        </authorList>
    </citation>
    <scope>NUCLEOTIDE SEQUENCE</scope>
    <source>
        <strain evidence="1">VKM Ac-1321</strain>
    </source>
</reference>
<evidence type="ECO:0000313" key="1">
    <source>
        <dbReference type="EMBL" id="GLL06224.1"/>
    </source>
</evidence>
<sequence length="141" mass="14237">MLRVCRRADADAAGGCERPLARGCLTLSPTRGRGRACCGFCHGADGLRTGAASPCHRADCLRAGAAVPFRAGAAVPFRAGAAVPFRAGAAVPFRAGAAVALPSGSPRGRGMGNGAKRGLAGLAETVAGWMKWHHLNGYDPG</sequence>
<evidence type="ECO:0000313" key="2">
    <source>
        <dbReference type="Proteomes" id="UP001143480"/>
    </source>
</evidence>
<protein>
    <submittedName>
        <fullName evidence="1">Uncharacterized protein</fullName>
    </submittedName>
</protein>